<evidence type="ECO:0000313" key="2">
    <source>
        <dbReference type="EMBL" id="AOS65904.1"/>
    </source>
</evidence>
<accession>A0AAC9HV37</accession>
<gene>
    <name evidence="2" type="ORF">TL08_25655</name>
</gene>
<feature type="domain" description="Glycosyltransferase 2-like" evidence="1">
    <location>
        <begin position="24"/>
        <end position="188"/>
    </location>
</feature>
<dbReference type="InterPro" id="IPR050834">
    <property type="entry name" value="Glycosyltransf_2"/>
</dbReference>
<dbReference type="SUPFAM" id="SSF53448">
    <property type="entry name" value="Nucleotide-diphospho-sugar transferases"/>
    <property type="match status" value="1"/>
</dbReference>
<evidence type="ECO:0000259" key="1">
    <source>
        <dbReference type="Pfam" id="PF00535"/>
    </source>
</evidence>
<dbReference type="RefSeq" id="WP_069852709.1">
    <property type="nucleotide sequence ID" value="NZ_CP014859.1"/>
</dbReference>
<protein>
    <submittedName>
        <fullName evidence="2">Glycosyl transferase family 2</fullName>
    </submittedName>
</protein>
<dbReference type="GO" id="GO:0016740">
    <property type="term" value="F:transferase activity"/>
    <property type="evidence" value="ECO:0007669"/>
    <property type="project" value="UniProtKB-KW"/>
</dbReference>
<sequence length="320" mass="35826">MPPRTQPAARTAGLIGRACPPVTVGLPVFNGESYLERALDSLTGQVDVDFELHVADNHSTDATEEICRSYAAADDRIRYIRRGHNIGVMANHNRLVEQSRSPFFAWAGADDLWLPHRLARCLEALRGNPAAVLASTSATEIDTEDQPIGSWHNRCRIEHSDPVTRLYDLVSVEHHNYYCYGLIRRSVLVDTMLNPPIKAGDRVLIAELALRGPFVDIPEQLLLHRIHPDRISQRVGPREFYRSQCGDSARSIVLPNVEEGRWFLRAVLRSPLLPKDRARALYALRPWLRSNAVPMARNLARAAVDSARLLADTSRGGPRS</sequence>
<keyword evidence="3" id="KW-1185">Reference proteome</keyword>
<evidence type="ECO:0000313" key="3">
    <source>
        <dbReference type="Proteomes" id="UP000095210"/>
    </source>
</evidence>
<dbReference type="InterPro" id="IPR029044">
    <property type="entry name" value="Nucleotide-diphossugar_trans"/>
</dbReference>
<dbReference type="AlphaFoldDB" id="A0AAC9HV37"/>
<dbReference type="EMBL" id="CP014859">
    <property type="protein sequence ID" value="AOS65904.1"/>
    <property type="molecule type" value="Genomic_DNA"/>
</dbReference>
<proteinExistence type="predicted"/>
<keyword evidence="2" id="KW-0808">Transferase</keyword>
<dbReference type="PANTHER" id="PTHR43685">
    <property type="entry name" value="GLYCOSYLTRANSFERASE"/>
    <property type="match status" value="1"/>
</dbReference>
<dbReference type="InterPro" id="IPR001173">
    <property type="entry name" value="Glyco_trans_2-like"/>
</dbReference>
<dbReference type="Gene3D" id="3.90.550.10">
    <property type="entry name" value="Spore Coat Polysaccharide Biosynthesis Protein SpsA, Chain A"/>
    <property type="match status" value="1"/>
</dbReference>
<dbReference type="Proteomes" id="UP000095210">
    <property type="component" value="Chromosome"/>
</dbReference>
<dbReference type="Pfam" id="PF00535">
    <property type="entry name" value="Glycos_transf_2"/>
    <property type="match status" value="1"/>
</dbReference>
<dbReference type="PANTHER" id="PTHR43685:SF2">
    <property type="entry name" value="GLYCOSYLTRANSFERASE 2-LIKE DOMAIN-CONTAINING PROTEIN"/>
    <property type="match status" value="1"/>
</dbReference>
<dbReference type="KEGG" id="ahm:TL08_25655"/>
<name>A0AAC9HV37_9PSEU</name>
<organism evidence="2 3">
    <name type="scientific">Actinoalloteichus hymeniacidonis</name>
    <dbReference type="NCBI Taxonomy" id="340345"/>
    <lineage>
        <taxon>Bacteria</taxon>
        <taxon>Bacillati</taxon>
        <taxon>Actinomycetota</taxon>
        <taxon>Actinomycetes</taxon>
        <taxon>Pseudonocardiales</taxon>
        <taxon>Pseudonocardiaceae</taxon>
        <taxon>Actinoalloteichus</taxon>
    </lineage>
</organism>
<reference evidence="3" key="1">
    <citation type="submission" date="2016-03" db="EMBL/GenBank/DDBJ databases">
        <title>Complete genome sequence of the type strain Actinoalloteichus hymeniacidonis DSM 45092.</title>
        <authorList>
            <person name="Schaffert L."/>
            <person name="Albersmeier A."/>
            <person name="Winkler A."/>
            <person name="Kalinowski J."/>
            <person name="Zotchev S."/>
            <person name="Ruckert C."/>
        </authorList>
    </citation>
    <scope>NUCLEOTIDE SEQUENCE [LARGE SCALE GENOMIC DNA]</scope>
    <source>
        <strain evidence="3">HPA177(T) (DSM 45092(T))</strain>
    </source>
</reference>